<dbReference type="EMBL" id="LAZR01069677">
    <property type="protein sequence ID" value="KKK47240.1"/>
    <property type="molecule type" value="Genomic_DNA"/>
</dbReference>
<gene>
    <name evidence="2" type="ORF">LCGC14_3157210</name>
</gene>
<dbReference type="AlphaFoldDB" id="A0A0F8WGB8"/>
<dbReference type="InterPro" id="IPR045784">
    <property type="entry name" value="Radical_SAM_N2"/>
</dbReference>
<accession>A0A0F8WGB8</accession>
<sequence length="122" mass="13567">MHENALIIFLFPAPGHKLGQSGFVSRRLKDKARALLQSERGTVHKEPGGRIRVALAYPNEYSIGMSSLGFQGVYSLLNKRPDVFCERAFLPSSDDLEEHRRTGAALCSLETSYPVSEFEILA</sequence>
<organism evidence="2">
    <name type="scientific">marine sediment metagenome</name>
    <dbReference type="NCBI Taxonomy" id="412755"/>
    <lineage>
        <taxon>unclassified sequences</taxon>
        <taxon>metagenomes</taxon>
        <taxon>ecological metagenomes</taxon>
    </lineage>
</organism>
<proteinExistence type="predicted"/>
<evidence type="ECO:0000259" key="1">
    <source>
        <dbReference type="Pfam" id="PF19864"/>
    </source>
</evidence>
<evidence type="ECO:0000313" key="2">
    <source>
        <dbReference type="EMBL" id="KKK47240.1"/>
    </source>
</evidence>
<dbReference type="PANTHER" id="PTHR42731:SF5">
    <property type="entry name" value="RADICAL SAM DOMAIN PROTEIN"/>
    <property type="match status" value="1"/>
</dbReference>
<dbReference type="PANTHER" id="PTHR42731">
    <property type="entry name" value="SLL1084 PROTEIN"/>
    <property type="match status" value="1"/>
</dbReference>
<protein>
    <recommendedName>
        <fullName evidence="1">Radical SAM domain-containing protein</fullName>
    </recommendedName>
</protein>
<feature type="non-terminal residue" evidence="2">
    <location>
        <position position="122"/>
    </location>
</feature>
<name>A0A0F8WGB8_9ZZZZ</name>
<comment type="caution">
    <text evidence="2">The sequence shown here is derived from an EMBL/GenBank/DDBJ whole genome shotgun (WGS) entry which is preliminary data.</text>
</comment>
<reference evidence="2" key="1">
    <citation type="journal article" date="2015" name="Nature">
        <title>Complex archaea that bridge the gap between prokaryotes and eukaryotes.</title>
        <authorList>
            <person name="Spang A."/>
            <person name="Saw J.H."/>
            <person name="Jorgensen S.L."/>
            <person name="Zaremba-Niedzwiedzka K."/>
            <person name="Martijn J."/>
            <person name="Lind A.E."/>
            <person name="van Eijk R."/>
            <person name="Schleper C."/>
            <person name="Guy L."/>
            <person name="Ettema T.J."/>
        </authorList>
    </citation>
    <scope>NUCLEOTIDE SEQUENCE</scope>
</reference>
<dbReference type="Pfam" id="PF19864">
    <property type="entry name" value="Radical_SAM_N2"/>
    <property type="match status" value="1"/>
</dbReference>
<feature type="domain" description="Radical SAM" evidence="1">
    <location>
        <begin position="69"/>
        <end position="122"/>
    </location>
</feature>